<dbReference type="Proteomes" id="UP000243106">
    <property type="component" value="Unassembled WGS sequence"/>
</dbReference>
<protein>
    <submittedName>
        <fullName evidence="5">DNA-binding transcriptional regulator, GntR family</fullName>
    </submittedName>
</protein>
<dbReference type="GO" id="GO:0003677">
    <property type="term" value="F:DNA binding"/>
    <property type="evidence" value="ECO:0007669"/>
    <property type="project" value="UniProtKB-KW"/>
</dbReference>
<dbReference type="EMBL" id="FOXV01000006">
    <property type="protein sequence ID" value="SFQ45121.1"/>
    <property type="molecule type" value="Genomic_DNA"/>
</dbReference>
<evidence type="ECO:0000313" key="5">
    <source>
        <dbReference type="EMBL" id="SFQ45121.1"/>
    </source>
</evidence>
<dbReference type="SMART" id="SM00895">
    <property type="entry name" value="FCD"/>
    <property type="match status" value="1"/>
</dbReference>
<dbReference type="SUPFAM" id="SSF46785">
    <property type="entry name" value="Winged helix' DNA-binding domain"/>
    <property type="match status" value="1"/>
</dbReference>
<feature type="domain" description="HTH gntR-type" evidence="4">
    <location>
        <begin position="16"/>
        <end position="83"/>
    </location>
</feature>
<accession>A0A1I5YLK4</accession>
<dbReference type="PANTHER" id="PTHR43537:SF39">
    <property type="entry name" value="HTH-TYPE TRANSCRIPTIONAL REGULATOR MCBR"/>
    <property type="match status" value="1"/>
</dbReference>
<keyword evidence="3" id="KW-0804">Transcription</keyword>
<evidence type="ECO:0000313" key="6">
    <source>
        <dbReference type="Proteomes" id="UP000243106"/>
    </source>
</evidence>
<keyword evidence="6" id="KW-1185">Reference proteome</keyword>
<dbReference type="PROSITE" id="PS50949">
    <property type="entry name" value="HTH_GNTR"/>
    <property type="match status" value="1"/>
</dbReference>
<dbReference type="InterPro" id="IPR008920">
    <property type="entry name" value="TF_FadR/GntR_C"/>
</dbReference>
<dbReference type="AlphaFoldDB" id="A0A1I5YLK4"/>
<dbReference type="Gene3D" id="1.20.120.530">
    <property type="entry name" value="GntR ligand-binding domain-like"/>
    <property type="match status" value="1"/>
</dbReference>
<sequence>MNKTASREDMSGPAGLPAHEQVYRHLREMILFGELAPGQAVTIQGLTETLGAGMTPVREALRRLTAEGALDFQGNRRIAVPVLDHAALEELTIARRALEPELARRAAERASPDVVEALSEIDTSIDTAMRRGDVPGYLIGNHAFHARINACADAAILTGLVEGLWLRFGPSLRVVCGRFGTEGLPDRHKDLLDALSAGDADAAASAMDADVCQGMEQIALGLGPAPPSD</sequence>
<name>A0A1I5YLK4_9RHOB</name>
<reference evidence="6" key="1">
    <citation type="submission" date="2016-10" db="EMBL/GenBank/DDBJ databases">
        <authorList>
            <person name="Varghese N."/>
            <person name="Submissions S."/>
        </authorList>
    </citation>
    <scope>NUCLEOTIDE SEQUENCE [LARGE SCALE GENOMIC DNA]</scope>
    <source>
        <strain evidence="6">JCM 10271</strain>
    </source>
</reference>
<evidence type="ECO:0000259" key="4">
    <source>
        <dbReference type="PROSITE" id="PS50949"/>
    </source>
</evidence>
<dbReference type="SMART" id="SM00345">
    <property type="entry name" value="HTH_GNTR"/>
    <property type="match status" value="1"/>
</dbReference>
<keyword evidence="2 5" id="KW-0238">DNA-binding</keyword>
<dbReference type="InterPro" id="IPR011711">
    <property type="entry name" value="GntR_C"/>
</dbReference>
<evidence type="ECO:0000256" key="1">
    <source>
        <dbReference type="ARBA" id="ARBA00023015"/>
    </source>
</evidence>
<dbReference type="InterPro" id="IPR036388">
    <property type="entry name" value="WH-like_DNA-bd_sf"/>
</dbReference>
<dbReference type="InterPro" id="IPR036390">
    <property type="entry name" value="WH_DNA-bd_sf"/>
</dbReference>
<dbReference type="CDD" id="cd07377">
    <property type="entry name" value="WHTH_GntR"/>
    <property type="match status" value="1"/>
</dbReference>
<proteinExistence type="predicted"/>
<dbReference type="SUPFAM" id="SSF48008">
    <property type="entry name" value="GntR ligand-binding domain-like"/>
    <property type="match status" value="1"/>
</dbReference>
<dbReference type="Pfam" id="PF07729">
    <property type="entry name" value="FCD"/>
    <property type="match status" value="1"/>
</dbReference>
<organism evidence="5 6">
    <name type="scientific">Roseivivax halotolerans</name>
    <dbReference type="NCBI Taxonomy" id="93684"/>
    <lineage>
        <taxon>Bacteria</taxon>
        <taxon>Pseudomonadati</taxon>
        <taxon>Pseudomonadota</taxon>
        <taxon>Alphaproteobacteria</taxon>
        <taxon>Rhodobacterales</taxon>
        <taxon>Roseobacteraceae</taxon>
        <taxon>Roseivivax</taxon>
    </lineage>
</organism>
<evidence type="ECO:0000256" key="2">
    <source>
        <dbReference type="ARBA" id="ARBA00023125"/>
    </source>
</evidence>
<keyword evidence="1" id="KW-0805">Transcription regulation</keyword>
<dbReference type="Pfam" id="PF00392">
    <property type="entry name" value="GntR"/>
    <property type="match status" value="1"/>
</dbReference>
<dbReference type="RefSeq" id="WP_093011286.1">
    <property type="nucleotide sequence ID" value="NZ_FOXV01000006.1"/>
</dbReference>
<dbReference type="InterPro" id="IPR000524">
    <property type="entry name" value="Tscrpt_reg_HTH_GntR"/>
</dbReference>
<dbReference type="PANTHER" id="PTHR43537">
    <property type="entry name" value="TRANSCRIPTIONAL REGULATOR, GNTR FAMILY"/>
    <property type="match status" value="1"/>
</dbReference>
<dbReference type="STRING" id="93684.SAMN05421853_10662"/>
<gene>
    <name evidence="5" type="ORF">SAMN05421853_10662</name>
</gene>
<dbReference type="GO" id="GO:0003700">
    <property type="term" value="F:DNA-binding transcription factor activity"/>
    <property type="evidence" value="ECO:0007669"/>
    <property type="project" value="InterPro"/>
</dbReference>
<dbReference type="Gene3D" id="1.10.10.10">
    <property type="entry name" value="Winged helix-like DNA-binding domain superfamily/Winged helix DNA-binding domain"/>
    <property type="match status" value="1"/>
</dbReference>
<evidence type="ECO:0000256" key="3">
    <source>
        <dbReference type="ARBA" id="ARBA00023163"/>
    </source>
</evidence>